<feature type="compositionally biased region" description="Basic and acidic residues" evidence="1">
    <location>
        <begin position="652"/>
        <end position="666"/>
    </location>
</feature>
<feature type="compositionally biased region" description="Pro residues" evidence="1">
    <location>
        <begin position="680"/>
        <end position="689"/>
    </location>
</feature>
<dbReference type="RefSeq" id="XP_025355128.1">
    <property type="nucleotide sequence ID" value="XM_025502224.1"/>
</dbReference>
<dbReference type="AlphaFoldDB" id="A0A316VBD6"/>
<accession>A0A316VBD6</accession>
<feature type="region of interest" description="Disordered" evidence="1">
    <location>
        <begin position="348"/>
        <end position="414"/>
    </location>
</feature>
<keyword evidence="3" id="KW-1185">Reference proteome</keyword>
<dbReference type="Proteomes" id="UP000245771">
    <property type="component" value="Unassembled WGS sequence"/>
</dbReference>
<name>A0A316VBD6_9BASI</name>
<dbReference type="GeneID" id="37024005"/>
<sequence>MEQASPQLRCYEVEQAAHALRHRLALASNHKRSPIPPFIASFNGKAENTSQRQSSQPSQSSTSPESEHTPQPIASPASMQGLGIGLASGMDEDRQSQCEDVMMKEELDQASSLQSHASSEKESQNCKPSLYDVIFGSTFGRVAMPGVKASTKSSSSPPVVQQRSPHVRQGSSAFLEQVALSPQHNMLSNSTFITSEYPPSPRNFSQEFTPQLSSLTSPSRHWGSQAESTIFDTPSDPMEQDSYHSTTTPFGSLKHRTPKLGSSKHRRMRSSGGSVLPNGHPASSLAQDLGIATGGVRPARSRNASAAGRLIGGFNSHPNRYDREDLRDEHTSTKDTSMLAGFLLASLSSGSNDNEEAKVSPPRSSKFVDPNTLTPRRRQRNSVGDLHTPTSTRFNTPSSAHRRQSLANHHLQQNSPINEVDEAGNNEAAHSLLDLASSPSPSPSQFRSSSHLPGHTPSLRDDLIAYRRKEHGKTPSLASPMRSGGTVKYKLMDDIDRHEERGRLSDLRGILKTPSNHANNSRAGRGHARTGSLGSHGITDGGSPIRSSFKSKLQNAPLLESAQPTTPPSGLYDLSPSPRKHARTPSQAGRVRLMSPPMTPPHSDEVTTTGKTEQAARSDAMSHRGKRSTSPLSPLDPHPSLREADVEMQSSEEDKVSQDVPAEEKSTSVAHGELPIQTPRTPPPLPNTPRTPKAPGSNFSYGDFLHVSPSPQPKMRGMYSGLGTPNSSKLPSAAGVLGHSLDQTPTRATRSRAKFLDFDQSGSGKAVLKQMAMSNDDHHQYRNQHDAGVDGLGLGGAFDADEPEQMLIPGKRIATTPKSNPNDIGKRFRIAQM</sequence>
<evidence type="ECO:0000313" key="2">
    <source>
        <dbReference type="EMBL" id="PWN34826.1"/>
    </source>
</evidence>
<dbReference type="OrthoDB" id="3366517at2759"/>
<proteinExistence type="predicted"/>
<feature type="region of interest" description="Disordered" evidence="1">
    <location>
        <begin position="309"/>
        <end position="334"/>
    </location>
</feature>
<evidence type="ECO:0000256" key="1">
    <source>
        <dbReference type="SAM" id="MobiDB-lite"/>
    </source>
</evidence>
<feature type="compositionally biased region" description="Low complexity" evidence="1">
    <location>
        <begin position="153"/>
        <end position="167"/>
    </location>
</feature>
<feature type="region of interest" description="Disordered" evidence="1">
    <location>
        <begin position="504"/>
        <end position="697"/>
    </location>
</feature>
<dbReference type="InParanoid" id="A0A316VBD6"/>
<evidence type="ECO:0000313" key="3">
    <source>
        <dbReference type="Proteomes" id="UP000245771"/>
    </source>
</evidence>
<feature type="region of interest" description="Disordered" evidence="1">
    <location>
        <begin position="433"/>
        <end position="458"/>
    </location>
</feature>
<feature type="compositionally biased region" description="Basic residues" evidence="1">
    <location>
        <begin position="253"/>
        <end position="269"/>
    </location>
</feature>
<feature type="compositionally biased region" description="Polar residues" evidence="1">
    <location>
        <begin position="545"/>
        <end position="554"/>
    </location>
</feature>
<dbReference type="EMBL" id="KZ819603">
    <property type="protein sequence ID" value="PWN34826.1"/>
    <property type="molecule type" value="Genomic_DNA"/>
</dbReference>
<reference evidence="2 3" key="1">
    <citation type="journal article" date="2018" name="Mol. Biol. Evol.">
        <title>Broad Genomic Sampling Reveals a Smut Pathogenic Ancestry of the Fungal Clade Ustilaginomycotina.</title>
        <authorList>
            <person name="Kijpornyongpan T."/>
            <person name="Mondo S.J."/>
            <person name="Barry K."/>
            <person name="Sandor L."/>
            <person name="Lee J."/>
            <person name="Lipzen A."/>
            <person name="Pangilinan J."/>
            <person name="LaButti K."/>
            <person name="Hainaut M."/>
            <person name="Henrissat B."/>
            <person name="Grigoriev I.V."/>
            <person name="Spatafora J.W."/>
            <person name="Aime M.C."/>
        </authorList>
    </citation>
    <scope>NUCLEOTIDE SEQUENCE [LARGE SCALE GENOMIC DNA]</scope>
    <source>
        <strain evidence="2 3">MCA 3882</strain>
    </source>
</reference>
<feature type="region of interest" description="Disordered" evidence="1">
    <location>
        <begin position="148"/>
        <end position="167"/>
    </location>
</feature>
<feature type="region of interest" description="Disordered" evidence="1">
    <location>
        <begin position="233"/>
        <end position="281"/>
    </location>
</feature>
<feature type="compositionally biased region" description="Polar residues" evidence="1">
    <location>
        <begin position="513"/>
        <end position="522"/>
    </location>
</feature>
<feature type="compositionally biased region" description="Low complexity" evidence="1">
    <location>
        <begin position="433"/>
        <end position="453"/>
    </location>
</feature>
<feature type="region of interest" description="Disordered" evidence="1">
    <location>
        <begin position="32"/>
        <end position="96"/>
    </location>
</feature>
<gene>
    <name evidence="2" type="ORF">FA14DRAFT_34610</name>
</gene>
<feature type="compositionally biased region" description="Basic and acidic residues" evidence="1">
    <location>
        <begin position="319"/>
        <end position="333"/>
    </location>
</feature>
<feature type="compositionally biased region" description="Low complexity" evidence="1">
    <location>
        <begin position="49"/>
        <end position="72"/>
    </location>
</feature>
<organism evidence="2 3">
    <name type="scientific">Meira miltonrushii</name>
    <dbReference type="NCBI Taxonomy" id="1280837"/>
    <lineage>
        <taxon>Eukaryota</taxon>
        <taxon>Fungi</taxon>
        <taxon>Dikarya</taxon>
        <taxon>Basidiomycota</taxon>
        <taxon>Ustilaginomycotina</taxon>
        <taxon>Exobasidiomycetes</taxon>
        <taxon>Exobasidiales</taxon>
        <taxon>Brachybasidiaceae</taxon>
        <taxon>Meira</taxon>
    </lineage>
</organism>
<feature type="compositionally biased region" description="Polar residues" evidence="1">
    <location>
        <begin position="388"/>
        <end position="414"/>
    </location>
</feature>
<protein>
    <submittedName>
        <fullName evidence="2">Uncharacterized protein</fullName>
    </submittedName>
</protein>